<keyword evidence="2" id="KW-1185">Reference proteome</keyword>
<accession>B2JHS1</accession>
<organism evidence="1 2">
    <name type="scientific">Paraburkholderia phymatum (strain DSM 17167 / CIP 108236 / LMG 21445 / STM815)</name>
    <name type="common">Burkholderia phymatum</name>
    <dbReference type="NCBI Taxonomy" id="391038"/>
    <lineage>
        <taxon>Bacteria</taxon>
        <taxon>Pseudomonadati</taxon>
        <taxon>Pseudomonadota</taxon>
        <taxon>Betaproteobacteria</taxon>
        <taxon>Burkholderiales</taxon>
        <taxon>Burkholderiaceae</taxon>
        <taxon>Paraburkholderia</taxon>
    </lineage>
</organism>
<sequence length="141" mass="15724">MSHDIPYMASRYFLHFPNFATPPLARCLPDTTLATPYFVLSLRAVHVAGAAHRECLRVMQTIGAFSAITHASAFATTACSQCYMFCMCASAHVLLFVRARANSFNAKLQVCASLFGRRMHRMSYGIDAALRRRHARAFMSV</sequence>
<evidence type="ECO:0000313" key="1">
    <source>
        <dbReference type="EMBL" id="ACC70413.1"/>
    </source>
</evidence>
<name>B2JHS1_PARP8</name>
<evidence type="ECO:0000313" key="2">
    <source>
        <dbReference type="Proteomes" id="UP000001192"/>
    </source>
</evidence>
<dbReference type="AlphaFoldDB" id="B2JHS1"/>
<dbReference type="HOGENOM" id="CLU_1821766_0_0_4"/>
<dbReference type="EMBL" id="CP001043">
    <property type="protein sequence ID" value="ACC70413.1"/>
    <property type="molecule type" value="Genomic_DNA"/>
</dbReference>
<protein>
    <submittedName>
        <fullName evidence="1">Uncharacterized protein</fullName>
    </submittedName>
</protein>
<gene>
    <name evidence="1" type="ordered locus">Bphy_1230</name>
</gene>
<dbReference type="Proteomes" id="UP000001192">
    <property type="component" value="Chromosome 1"/>
</dbReference>
<dbReference type="KEGG" id="bph:Bphy_1230"/>
<reference evidence="2" key="1">
    <citation type="journal article" date="2014" name="Stand. Genomic Sci.">
        <title>Complete genome sequence of Burkholderia phymatum STM815(T), a broad host range and efficient nitrogen-fixing symbiont of Mimosa species.</title>
        <authorList>
            <person name="Moulin L."/>
            <person name="Klonowska A."/>
            <person name="Caroline B."/>
            <person name="Booth K."/>
            <person name="Vriezen J.A."/>
            <person name="Melkonian R."/>
            <person name="James E.K."/>
            <person name="Young J.P."/>
            <person name="Bena G."/>
            <person name="Hauser L."/>
            <person name="Land M."/>
            <person name="Kyrpides N."/>
            <person name="Bruce D."/>
            <person name="Chain P."/>
            <person name="Copeland A."/>
            <person name="Pitluck S."/>
            <person name="Woyke T."/>
            <person name="Lizotte-Waniewski M."/>
            <person name="Bristow J."/>
            <person name="Riley M."/>
        </authorList>
    </citation>
    <scope>NUCLEOTIDE SEQUENCE [LARGE SCALE GENOMIC DNA]</scope>
    <source>
        <strain evidence="2">DSM 17167 / CIP 108236 / LMG 21445 / STM815</strain>
    </source>
</reference>
<proteinExistence type="predicted"/>